<evidence type="ECO:0000256" key="3">
    <source>
        <dbReference type="SAM" id="MobiDB-lite"/>
    </source>
</evidence>
<keyword evidence="6" id="KW-1185">Reference proteome</keyword>
<protein>
    <submittedName>
        <fullName evidence="5">Uncharacterized protein</fullName>
    </submittedName>
</protein>
<name>A0A5S9RBQ9_MYCVN</name>
<accession>A0A5S9RBQ9</accession>
<evidence type="ECO:0000256" key="2">
    <source>
        <dbReference type="ARBA" id="ARBA00023136"/>
    </source>
</evidence>
<gene>
    <name evidence="5" type="ORF">AELLOGFF_02271</name>
</gene>
<dbReference type="EMBL" id="CACSIP010000075">
    <property type="protein sequence ID" value="CAA0137520.1"/>
    <property type="molecule type" value="Genomic_DNA"/>
</dbReference>
<dbReference type="Proteomes" id="UP000430146">
    <property type="component" value="Unassembled WGS sequence"/>
</dbReference>
<feature type="transmembrane region" description="Helical" evidence="4">
    <location>
        <begin position="76"/>
        <end position="97"/>
    </location>
</feature>
<feature type="region of interest" description="Disordered" evidence="3">
    <location>
        <begin position="15"/>
        <end position="70"/>
    </location>
</feature>
<evidence type="ECO:0000256" key="4">
    <source>
        <dbReference type="SAM" id="Phobius"/>
    </source>
</evidence>
<sequence>MDAIRERFLQGSLRRIRRVRSDETGPPPQALTETDESRLSDNGPEEMPAAKTADAMGSVATQDTGPPGSPDSKCGLALIAGTMILVVLGTTSAWLGYQALQAQRANTEREHYVQAARQTALNLTTIDYSRAEADVQRIVDGATGEFREGFSERAQPFIDTVKRAQSRSVGTVTQAGLESMKDGQAQAIVAVTVTTASVTGVEDAPKSWRMRLGMESTGDGVKVSRVEFVQ</sequence>
<dbReference type="OrthoDB" id="4774723at2"/>
<dbReference type="AlphaFoldDB" id="A0A5S9RBQ9"/>
<dbReference type="PANTHER" id="PTHR37042">
    <property type="entry name" value="OUTER MEMBRANE PROTEIN RV1973"/>
    <property type="match status" value="1"/>
</dbReference>
<evidence type="ECO:0000256" key="1">
    <source>
        <dbReference type="ARBA" id="ARBA00004370"/>
    </source>
</evidence>
<dbReference type="PANTHER" id="PTHR37042:SF4">
    <property type="entry name" value="OUTER MEMBRANE PROTEIN RV1973"/>
    <property type="match status" value="1"/>
</dbReference>
<reference evidence="5 6" key="1">
    <citation type="submission" date="2019-11" db="EMBL/GenBank/DDBJ databases">
        <authorList>
            <person name="Holert J."/>
        </authorList>
    </citation>
    <scope>NUCLEOTIDE SEQUENCE [LARGE SCALE GENOMIC DNA]</scope>
    <source>
        <strain evidence="5">BC8_1</strain>
    </source>
</reference>
<keyword evidence="2 4" id="KW-0472">Membrane</keyword>
<keyword evidence="4" id="KW-0812">Transmembrane</keyword>
<comment type="subcellular location">
    <subcellularLocation>
        <location evidence="1">Membrane</location>
    </subcellularLocation>
</comment>
<dbReference type="GO" id="GO:0016020">
    <property type="term" value="C:membrane"/>
    <property type="evidence" value="ECO:0007669"/>
    <property type="project" value="UniProtKB-SubCell"/>
</dbReference>
<evidence type="ECO:0000313" key="6">
    <source>
        <dbReference type="Proteomes" id="UP000430146"/>
    </source>
</evidence>
<keyword evidence="4" id="KW-1133">Transmembrane helix</keyword>
<proteinExistence type="predicted"/>
<organism evidence="5 6">
    <name type="scientific">Mycolicibacterium vanbaalenii</name>
    <name type="common">Mycobacterium vanbaalenii</name>
    <dbReference type="NCBI Taxonomy" id="110539"/>
    <lineage>
        <taxon>Bacteria</taxon>
        <taxon>Bacillati</taxon>
        <taxon>Actinomycetota</taxon>
        <taxon>Actinomycetes</taxon>
        <taxon>Mycobacteriales</taxon>
        <taxon>Mycobacteriaceae</taxon>
        <taxon>Mycolicibacterium</taxon>
    </lineage>
</organism>
<evidence type="ECO:0000313" key="5">
    <source>
        <dbReference type="EMBL" id="CAA0137520.1"/>
    </source>
</evidence>
<dbReference type="RefSeq" id="WP_159235356.1">
    <property type="nucleotide sequence ID" value="NZ_CACSIP010000075.1"/>
</dbReference>